<dbReference type="InterPro" id="IPR014347">
    <property type="entry name" value="Tautomerase/MIF_sf"/>
</dbReference>
<evidence type="ECO:0000313" key="3">
    <source>
        <dbReference type="Proteomes" id="UP000283644"/>
    </source>
</evidence>
<accession>A0A417XTZ1</accession>
<sequence length="146" mass="16742">MPYWEIFAPENAFTPSEREQLSEAITSLYVDIVDVPKFYVVVLFKDMPASSMYVGGKANDNFVRIRVDHIARNGGTAEERALFMSIIEDKLAPFIKERGRDWEIHIDETPLDLWRTQGLIPPPALSDMEKLWAKENRPIPYEVAAS</sequence>
<gene>
    <name evidence="2" type="ORF">D0Z08_27130</name>
</gene>
<evidence type="ECO:0000259" key="1">
    <source>
        <dbReference type="Pfam" id="PF14832"/>
    </source>
</evidence>
<comment type="caution">
    <text evidence="2">The sequence shown here is derived from an EMBL/GenBank/DDBJ whole genome shotgun (WGS) entry which is preliminary data.</text>
</comment>
<organism evidence="2 3">
    <name type="scientific">Nocardioides immobilis</name>
    <dbReference type="NCBI Taxonomy" id="2049295"/>
    <lineage>
        <taxon>Bacteria</taxon>
        <taxon>Bacillati</taxon>
        <taxon>Actinomycetota</taxon>
        <taxon>Actinomycetes</taxon>
        <taxon>Propionibacteriales</taxon>
        <taxon>Nocardioidaceae</taxon>
        <taxon>Nocardioides</taxon>
    </lineage>
</organism>
<dbReference type="OrthoDB" id="7595039at2"/>
<dbReference type="EMBL" id="QXGH01000038">
    <property type="protein sequence ID" value="RHW23922.1"/>
    <property type="molecule type" value="Genomic_DNA"/>
</dbReference>
<dbReference type="Proteomes" id="UP000283644">
    <property type="component" value="Unassembled WGS sequence"/>
</dbReference>
<protein>
    <submittedName>
        <fullName evidence="2">4-oxalocrotonate tautomerase</fullName>
    </submittedName>
</protein>
<evidence type="ECO:0000313" key="2">
    <source>
        <dbReference type="EMBL" id="RHW23922.1"/>
    </source>
</evidence>
<dbReference type="InterPro" id="IPR028116">
    <property type="entry name" value="Cis-CaaD-like"/>
</dbReference>
<dbReference type="SUPFAM" id="SSF55331">
    <property type="entry name" value="Tautomerase/MIF"/>
    <property type="match status" value="1"/>
</dbReference>
<dbReference type="RefSeq" id="WP_118928420.1">
    <property type="nucleotide sequence ID" value="NZ_QXGH01000038.1"/>
</dbReference>
<proteinExistence type="predicted"/>
<dbReference type="AlphaFoldDB" id="A0A417XTZ1"/>
<name>A0A417XTZ1_9ACTN</name>
<feature type="domain" description="Tautomerase cis-CaaD-like" evidence="1">
    <location>
        <begin position="1"/>
        <end position="137"/>
    </location>
</feature>
<dbReference type="Gene3D" id="3.30.429.10">
    <property type="entry name" value="Macrophage Migration Inhibitory Factor"/>
    <property type="match status" value="1"/>
</dbReference>
<reference evidence="2 3" key="1">
    <citation type="submission" date="2018-09" db="EMBL/GenBank/DDBJ databases">
        <title>Genome sequencing of Nocardioides immobilis CCTCC AB 2017083 for comparison to Nocardioides silvaticus.</title>
        <authorList>
            <person name="Li C."/>
            <person name="Wang G."/>
        </authorList>
    </citation>
    <scope>NUCLEOTIDE SEQUENCE [LARGE SCALE GENOMIC DNA]</scope>
    <source>
        <strain evidence="2 3">CCTCC AB 2017083</strain>
    </source>
</reference>
<dbReference type="Pfam" id="PF14832">
    <property type="entry name" value="Tautomerase_3"/>
    <property type="match status" value="1"/>
</dbReference>
<keyword evidence="3" id="KW-1185">Reference proteome</keyword>